<protein>
    <submittedName>
        <fullName evidence="1">Uncharacterized protein</fullName>
    </submittedName>
</protein>
<dbReference type="KEGG" id="vg:64868486"/>
<dbReference type="Proteomes" id="UP000244797">
    <property type="component" value="Segment"/>
</dbReference>
<name>A0A2R4A2F8_9CAUD</name>
<reference evidence="1 2" key="1">
    <citation type="submission" date="2018-03" db="EMBL/GenBank/DDBJ databases">
        <authorList>
            <person name="Jacobs-Sera D."/>
            <person name="Garlena R.A."/>
            <person name="Russell D.A."/>
            <person name="Pope W.H."/>
            <person name="Hatfull G.F."/>
        </authorList>
    </citation>
    <scope>NUCLEOTIDE SEQUENCE [LARGE SCALE GENOMIC DNA]</scope>
</reference>
<dbReference type="GeneID" id="64868486"/>
<keyword evidence="2" id="KW-1185">Reference proteome</keyword>
<dbReference type="RefSeq" id="YP_010060624.1">
    <property type="nucleotide sequence ID" value="NC_054773.1"/>
</dbReference>
<evidence type="ECO:0000313" key="1">
    <source>
        <dbReference type="EMBL" id="AVR57161.1"/>
    </source>
</evidence>
<organism evidence="1 2">
    <name type="scientific">Mycobacterium phage Pistachio</name>
    <dbReference type="NCBI Taxonomy" id="2126722"/>
    <lineage>
        <taxon>Viruses</taxon>
        <taxon>Duplodnaviria</taxon>
        <taxon>Heunggongvirae</taxon>
        <taxon>Uroviricota</taxon>
        <taxon>Caudoviricetes</taxon>
        <taxon>Veracruzvirus</taxon>
        <taxon>Veracruzvirus pistachio</taxon>
    </lineage>
</organism>
<dbReference type="EMBL" id="MH047633">
    <property type="protein sequence ID" value="AVR57161.1"/>
    <property type="molecule type" value="Genomic_DNA"/>
</dbReference>
<evidence type="ECO:0000313" key="2">
    <source>
        <dbReference type="Proteomes" id="UP000244797"/>
    </source>
</evidence>
<proteinExistence type="predicted"/>
<sequence>MHRIELEDIQDYVHRHVDGEKFDQASIIRELDDTLPEQATDELDAELLIAEALDAGVLYRHIYLD</sequence>
<accession>A0A2R4A2F8</accession>
<gene>
    <name evidence="1" type="primary">89</name>
    <name evidence="1" type="ORF">PBI_PISTACHIO_89</name>
</gene>